<gene>
    <name evidence="3" type="ORF">EJB05_00307</name>
</gene>
<evidence type="ECO:0000256" key="1">
    <source>
        <dbReference type="SAM" id="MobiDB-lite"/>
    </source>
</evidence>
<dbReference type="Gramene" id="TVU49016">
    <property type="protein sequence ID" value="TVU49016"/>
    <property type="gene ID" value="EJB05_00307"/>
</dbReference>
<dbReference type="PANTHER" id="PTHR35997">
    <property type="entry name" value="COTTON FIBER PROTEIN-RELATED"/>
    <property type="match status" value="1"/>
</dbReference>
<comment type="caution">
    <text evidence="3">The sequence shown here is derived from an EMBL/GenBank/DDBJ whole genome shotgun (WGS) entry which is preliminary data.</text>
</comment>
<keyword evidence="2" id="KW-0472">Membrane</keyword>
<sequence length="298" mass="32800">MIRTMSISILVMSLPVLYVSFLHVPPSALFRDTTFWFLMSNSIIIVIAADSGMLFFRSSSSTSVDVDSDGGLPFVVSGGVVKNGHHVSTTTVSVAAADEVVPVEVVKNQVMVVREQEDDATAMVAENDDYSYALVLRDDRGEILPMEPESRDIMEVRPSSALVAGEAVPVVRNGGGGGAMMARGANRPAGLTASRSLAREERLLRRRHSHRPSNSRALVPVQDKSVVAATTMQEKQFRRAATEGRPLPSPEEKEKEISEYSRLSDEELNRRVEEFIAKFNREMRLQLEREQQLALAAA</sequence>
<feature type="transmembrane region" description="Helical" evidence="2">
    <location>
        <begin position="36"/>
        <end position="56"/>
    </location>
</feature>
<proteinExistence type="predicted"/>
<dbReference type="InterPro" id="IPR008480">
    <property type="entry name" value="DUF761_pln"/>
</dbReference>
<evidence type="ECO:0000256" key="2">
    <source>
        <dbReference type="SAM" id="Phobius"/>
    </source>
</evidence>
<feature type="compositionally biased region" description="Basic and acidic residues" evidence="1">
    <location>
        <begin position="250"/>
        <end position="263"/>
    </location>
</feature>
<keyword evidence="4" id="KW-1185">Reference proteome</keyword>
<keyword evidence="2" id="KW-1133">Transmembrane helix</keyword>
<reference evidence="3 4" key="1">
    <citation type="journal article" date="2019" name="Sci. Rep.">
        <title>A high-quality genome of Eragrostis curvula grass provides insights into Poaceae evolution and supports new strategies to enhance forage quality.</title>
        <authorList>
            <person name="Carballo J."/>
            <person name="Santos B.A.C.M."/>
            <person name="Zappacosta D."/>
            <person name="Garbus I."/>
            <person name="Selva J.P."/>
            <person name="Gallo C.A."/>
            <person name="Diaz A."/>
            <person name="Albertini E."/>
            <person name="Caccamo M."/>
            <person name="Echenique V."/>
        </authorList>
    </citation>
    <scope>NUCLEOTIDE SEQUENCE [LARGE SCALE GENOMIC DNA]</scope>
    <source>
        <strain evidence="4">cv. Victoria</strain>
        <tissue evidence="3">Leaf</tissue>
    </source>
</reference>
<name>A0A5J9WM60_9POAL</name>
<dbReference type="EMBL" id="RWGY01000002">
    <property type="protein sequence ID" value="TVU49016.1"/>
    <property type="molecule type" value="Genomic_DNA"/>
</dbReference>
<dbReference type="PANTHER" id="PTHR35997:SF6">
    <property type="entry name" value="COTTON FIBER PROTEIN"/>
    <property type="match status" value="1"/>
</dbReference>
<dbReference type="OrthoDB" id="680761at2759"/>
<dbReference type="Pfam" id="PF05553">
    <property type="entry name" value="DUF761"/>
    <property type="match status" value="1"/>
</dbReference>
<evidence type="ECO:0000313" key="4">
    <source>
        <dbReference type="Proteomes" id="UP000324897"/>
    </source>
</evidence>
<evidence type="ECO:0008006" key="5">
    <source>
        <dbReference type="Google" id="ProtNLM"/>
    </source>
</evidence>
<organism evidence="3 4">
    <name type="scientific">Eragrostis curvula</name>
    <name type="common">weeping love grass</name>
    <dbReference type="NCBI Taxonomy" id="38414"/>
    <lineage>
        <taxon>Eukaryota</taxon>
        <taxon>Viridiplantae</taxon>
        <taxon>Streptophyta</taxon>
        <taxon>Embryophyta</taxon>
        <taxon>Tracheophyta</taxon>
        <taxon>Spermatophyta</taxon>
        <taxon>Magnoliopsida</taxon>
        <taxon>Liliopsida</taxon>
        <taxon>Poales</taxon>
        <taxon>Poaceae</taxon>
        <taxon>PACMAD clade</taxon>
        <taxon>Chloridoideae</taxon>
        <taxon>Eragrostideae</taxon>
        <taxon>Eragrostidinae</taxon>
        <taxon>Eragrostis</taxon>
    </lineage>
</organism>
<feature type="non-terminal residue" evidence="3">
    <location>
        <position position="1"/>
    </location>
</feature>
<accession>A0A5J9WM60</accession>
<dbReference type="AlphaFoldDB" id="A0A5J9WM60"/>
<evidence type="ECO:0000313" key="3">
    <source>
        <dbReference type="EMBL" id="TVU49016.1"/>
    </source>
</evidence>
<feature type="transmembrane region" description="Helical" evidence="2">
    <location>
        <begin position="7"/>
        <end position="24"/>
    </location>
</feature>
<keyword evidence="2" id="KW-0812">Transmembrane</keyword>
<feature type="region of interest" description="Disordered" evidence="1">
    <location>
        <begin position="237"/>
        <end position="263"/>
    </location>
</feature>
<dbReference type="Proteomes" id="UP000324897">
    <property type="component" value="Chromosome 6"/>
</dbReference>
<protein>
    <recommendedName>
        <fullName evidence="5">DUF4408 domain-containing protein</fullName>
    </recommendedName>
</protein>